<dbReference type="Proteomes" id="UP001454036">
    <property type="component" value="Unassembled WGS sequence"/>
</dbReference>
<sequence length="93" mass="10512">MGNSYEEIRQARIQENKMKLATLGVQKTLSQLKSLGPQKTHLSKARKVDYSSNPLRRSSRVKGTSISPSIPTIGVWQSLEEINENNDTLSFFF</sequence>
<feature type="region of interest" description="Disordered" evidence="1">
    <location>
        <begin position="34"/>
        <end position="66"/>
    </location>
</feature>
<feature type="compositionally biased region" description="Polar residues" evidence="1">
    <location>
        <begin position="50"/>
        <end position="66"/>
    </location>
</feature>
<evidence type="ECO:0000313" key="3">
    <source>
        <dbReference type="Proteomes" id="UP001454036"/>
    </source>
</evidence>
<proteinExistence type="predicted"/>
<reference evidence="2 3" key="1">
    <citation type="submission" date="2024-01" db="EMBL/GenBank/DDBJ databases">
        <title>The complete chloroplast genome sequence of Lithospermum erythrorhizon: insights into the phylogenetic relationship among Boraginaceae species and the maternal lineages of purple gromwells.</title>
        <authorList>
            <person name="Okada T."/>
            <person name="Watanabe K."/>
        </authorList>
    </citation>
    <scope>NUCLEOTIDE SEQUENCE [LARGE SCALE GENOMIC DNA]</scope>
</reference>
<accession>A0AAV3NVN5</accession>
<keyword evidence="3" id="KW-1185">Reference proteome</keyword>
<evidence type="ECO:0000256" key="1">
    <source>
        <dbReference type="SAM" id="MobiDB-lite"/>
    </source>
</evidence>
<name>A0AAV3NVN5_LITER</name>
<organism evidence="2 3">
    <name type="scientific">Lithospermum erythrorhizon</name>
    <name type="common">Purple gromwell</name>
    <name type="synonym">Lithospermum officinale var. erythrorhizon</name>
    <dbReference type="NCBI Taxonomy" id="34254"/>
    <lineage>
        <taxon>Eukaryota</taxon>
        <taxon>Viridiplantae</taxon>
        <taxon>Streptophyta</taxon>
        <taxon>Embryophyta</taxon>
        <taxon>Tracheophyta</taxon>
        <taxon>Spermatophyta</taxon>
        <taxon>Magnoliopsida</taxon>
        <taxon>eudicotyledons</taxon>
        <taxon>Gunneridae</taxon>
        <taxon>Pentapetalae</taxon>
        <taxon>asterids</taxon>
        <taxon>lamiids</taxon>
        <taxon>Boraginales</taxon>
        <taxon>Boraginaceae</taxon>
        <taxon>Boraginoideae</taxon>
        <taxon>Lithospermeae</taxon>
        <taxon>Lithospermum</taxon>
    </lineage>
</organism>
<comment type="caution">
    <text evidence="2">The sequence shown here is derived from an EMBL/GenBank/DDBJ whole genome shotgun (WGS) entry which is preliminary data.</text>
</comment>
<dbReference type="EMBL" id="BAABME010015877">
    <property type="protein sequence ID" value="GAA0143422.1"/>
    <property type="molecule type" value="Genomic_DNA"/>
</dbReference>
<protein>
    <submittedName>
        <fullName evidence="2">Uncharacterized protein</fullName>
    </submittedName>
</protein>
<dbReference type="AlphaFoldDB" id="A0AAV3NVN5"/>
<evidence type="ECO:0000313" key="2">
    <source>
        <dbReference type="EMBL" id="GAA0143422.1"/>
    </source>
</evidence>
<gene>
    <name evidence="2" type="ORF">LIER_35742</name>
</gene>